<evidence type="ECO:0000256" key="1">
    <source>
        <dbReference type="SAM" id="MobiDB-lite"/>
    </source>
</evidence>
<dbReference type="Proteomes" id="UP001266305">
    <property type="component" value="Unassembled WGS sequence"/>
</dbReference>
<proteinExistence type="predicted"/>
<comment type="caution">
    <text evidence="2">The sequence shown here is derived from an EMBL/GenBank/DDBJ whole genome shotgun (WGS) entry which is preliminary data.</text>
</comment>
<protein>
    <submittedName>
        <fullName evidence="2">Uncharacterized protein</fullName>
    </submittedName>
</protein>
<sequence length="53" mass="5667">MRVSFGFFTAFPHPVPAAPASVGRGLPLFTSSWGKPKAAEAEKAQLPRPREDG</sequence>
<organism evidence="2 3">
    <name type="scientific">Saguinus oedipus</name>
    <name type="common">Cotton-top tamarin</name>
    <name type="synonym">Oedipomidas oedipus</name>
    <dbReference type="NCBI Taxonomy" id="9490"/>
    <lineage>
        <taxon>Eukaryota</taxon>
        <taxon>Metazoa</taxon>
        <taxon>Chordata</taxon>
        <taxon>Craniata</taxon>
        <taxon>Vertebrata</taxon>
        <taxon>Euteleostomi</taxon>
        <taxon>Mammalia</taxon>
        <taxon>Eutheria</taxon>
        <taxon>Euarchontoglires</taxon>
        <taxon>Primates</taxon>
        <taxon>Haplorrhini</taxon>
        <taxon>Platyrrhini</taxon>
        <taxon>Cebidae</taxon>
        <taxon>Callitrichinae</taxon>
        <taxon>Saguinus</taxon>
    </lineage>
</organism>
<name>A0ABQ9UEQ2_SAGOE</name>
<reference evidence="2 3" key="1">
    <citation type="submission" date="2023-05" db="EMBL/GenBank/DDBJ databases">
        <title>B98-5 Cell Line De Novo Hybrid Assembly: An Optical Mapping Approach.</title>
        <authorList>
            <person name="Kananen K."/>
            <person name="Auerbach J.A."/>
            <person name="Kautto E."/>
            <person name="Blachly J.S."/>
        </authorList>
    </citation>
    <scope>NUCLEOTIDE SEQUENCE [LARGE SCALE GENOMIC DNA]</scope>
    <source>
        <strain evidence="2">B95-8</strain>
        <tissue evidence="2">Cell line</tissue>
    </source>
</reference>
<keyword evidence="3" id="KW-1185">Reference proteome</keyword>
<evidence type="ECO:0000313" key="2">
    <source>
        <dbReference type="EMBL" id="KAK2095274.1"/>
    </source>
</evidence>
<feature type="compositionally biased region" description="Basic and acidic residues" evidence="1">
    <location>
        <begin position="37"/>
        <end position="53"/>
    </location>
</feature>
<feature type="region of interest" description="Disordered" evidence="1">
    <location>
        <begin position="30"/>
        <end position="53"/>
    </location>
</feature>
<gene>
    <name evidence="2" type="ORF">P7K49_026690</name>
</gene>
<feature type="non-terminal residue" evidence="2">
    <location>
        <position position="53"/>
    </location>
</feature>
<evidence type="ECO:0000313" key="3">
    <source>
        <dbReference type="Proteomes" id="UP001266305"/>
    </source>
</evidence>
<dbReference type="EMBL" id="JASSZA010000013">
    <property type="protein sequence ID" value="KAK2095274.1"/>
    <property type="molecule type" value="Genomic_DNA"/>
</dbReference>
<accession>A0ABQ9UEQ2</accession>